<dbReference type="Proteomes" id="UP001623592">
    <property type="component" value="Unassembled WGS sequence"/>
</dbReference>
<dbReference type="RefSeq" id="WP_406787931.1">
    <property type="nucleotide sequence ID" value="NZ_JBJIAA010000009.1"/>
</dbReference>
<evidence type="ECO:0000313" key="2">
    <source>
        <dbReference type="Proteomes" id="UP001623592"/>
    </source>
</evidence>
<gene>
    <name evidence="1" type="ORF">ACJDT4_12640</name>
</gene>
<reference evidence="1 2" key="1">
    <citation type="submission" date="2024-11" db="EMBL/GenBank/DDBJ databases">
        <authorList>
            <person name="Heng Y.C."/>
            <person name="Lim A.C.H."/>
            <person name="Lee J.K.Y."/>
            <person name="Kittelmann S."/>
        </authorList>
    </citation>
    <scope>NUCLEOTIDE SEQUENCE [LARGE SCALE GENOMIC DNA]</scope>
    <source>
        <strain evidence="1 2">WILCCON 0114</strain>
    </source>
</reference>
<evidence type="ECO:0000313" key="1">
    <source>
        <dbReference type="EMBL" id="MFL0251276.1"/>
    </source>
</evidence>
<proteinExistence type="predicted"/>
<name>A0ABW8TGF0_9CLOT</name>
<dbReference type="EMBL" id="JBJIAA010000009">
    <property type="protein sequence ID" value="MFL0251276.1"/>
    <property type="molecule type" value="Genomic_DNA"/>
</dbReference>
<sequence length="61" mass="7062">MIRKALEKKGFKMTDGEFVEVMKETENDIKANHIKLGLKSDISYILRTAIIYYGVSKRVQI</sequence>
<comment type="caution">
    <text evidence="1">The sequence shown here is derived from an EMBL/GenBank/DDBJ whole genome shotgun (WGS) entry which is preliminary data.</text>
</comment>
<accession>A0ABW8TGF0</accession>
<organism evidence="1 2">
    <name type="scientific">Clostridium neuense</name>
    <dbReference type="NCBI Taxonomy" id="1728934"/>
    <lineage>
        <taxon>Bacteria</taxon>
        <taxon>Bacillati</taxon>
        <taxon>Bacillota</taxon>
        <taxon>Clostridia</taxon>
        <taxon>Eubacteriales</taxon>
        <taxon>Clostridiaceae</taxon>
        <taxon>Clostridium</taxon>
    </lineage>
</organism>
<keyword evidence="2" id="KW-1185">Reference proteome</keyword>
<protein>
    <submittedName>
        <fullName evidence="1">Uncharacterized protein</fullName>
    </submittedName>
</protein>